<dbReference type="Pfam" id="PF12158">
    <property type="entry name" value="DUF3592"/>
    <property type="match status" value="1"/>
</dbReference>
<sequence>MKSANPKSKPVIIIARVITGLGLLFALVGAYLIVGATQFSRNAVATTGLVVAIELVRDIDSDTGSDTISFRPTFEYSDIDGNLHTSQTAAASTMYDYEIGEEVEIMFSPDNPDAVRVSGFWSLYLLPSIFLVVGAGLIGLGLLISRVLRGSGTDQGIEMSGLD</sequence>
<accession>A0A2Y9B5U1</accession>
<feature type="domain" description="DUF3592" evidence="2">
    <location>
        <begin position="46"/>
        <end position="119"/>
    </location>
</feature>
<evidence type="ECO:0000259" key="2">
    <source>
        <dbReference type="Pfam" id="PF12158"/>
    </source>
</evidence>
<dbReference type="RefSeq" id="WP_109566619.1">
    <property type="nucleotide sequence ID" value="NZ_QGDJ01000029.1"/>
</dbReference>
<proteinExistence type="predicted"/>
<reference evidence="4 6" key="1">
    <citation type="submission" date="2016-10" db="EMBL/GenBank/DDBJ databases">
        <authorList>
            <person name="Cai Z."/>
        </authorList>
    </citation>
    <scope>NUCLEOTIDE SEQUENCE [LARGE SCALE GENOMIC DNA]</scope>
    <source>
        <strain evidence="4 6">DSM 25227</strain>
    </source>
</reference>
<keyword evidence="1" id="KW-1133">Transmembrane helix</keyword>
<evidence type="ECO:0000313" key="6">
    <source>
        <dbReference type="Proteomes" id="UP000251571"/>
    </source>
</evidence>
<dbReference type="AlphaFoldDB" id="A0A2Y9B5U1"/>
<evidence type="ECO:0000313" key="5">
    <source>
        <dbReference type="Proteomes" id="UP000245839"/>
    </source>
</evidence>
<dbReference type="Proteomes" id="UP000251571">
    <property type="component" value="Unassembled WGS sequence"/>
</dbReference>
<keyword evidence="1" id="KW-0472">Membrane</keyword>
<dbReference type="InterPro" id="IPR021994">
    <property type="entry name" value="DUF3592"/>
</dbReference>
<organism evidence="4 6">
    <name type="scientific">Jannaschia seohaensis</name>
    <dbReference type="NCBI Taxonomy" id="475081"/>
    <lineage>
        <taxon>Bacteria</taxon>
        <taxon>Pseudomonadati</taxon>
        <taxon>Pseudomonadota</taxon>
        <taxon>Alphaproteobacteria</taxon>
        <taxon>Rhodobacterales</taxon>
        <taxon>Roseobacteraceae</taxon>
        <taxon>Jannaschia</taxon>
    </lineage>
</organism>
<keyword evidence="5" id="KW-1185">Reference proteome</keyword>
<reference evidence="3 5" key="2">
    <citation type="submission" date="2018-03" db="EMBL/GenBank/DDBJ databases">
        <title>Genomic Encyclopedia of Archaeal and Bacterial Type Strains, Phase II (KMG-II): from individual species to whole genera.</title>
        <authorList>
            <person name="Goeker M."/>
        </authorList>
    </citation>
    <scope>NUCLEOTIDE SEQUENCE [LARGE SCALE GENOMIC DNA]</scope>
    <source>
        <strain evidence="3 5">DSM 25227</strain>
    </source>
</reference>
<dbReference type="OrthoDB" id="2242169at2"/>
<dbReference type="Proteomes" id="UP000245839">
    <property type="component" value="Unassembled WGS sequence"/>
</dbReference>
<gene>
    <name evidence="3" type="ORF">BCF38_12911</name>
    <name evidence="4" type="ORF">SAMN05421539_12911</name>
</gene>
<keyword evidence="1" id="KW-0812">Transmembrane</keyword>
<evidence type="ECO:0000313" key="4">
    <source>
        <dbReference type="EMBL" id="SSA51946.1"/>
    </source>
</evidence>
<protein>
    <submittedName>
        <fullName evidence="3">Uncharacterized protein DUF3592</fullName>
    </submittedName>
</protein>
<name>A0A2Y9B5U1_9RHOB</name>
<dbReference type="EMBL" id="UETC01000029">
    <property type="protein sequence ID" value="SSA51946.1"/>
    <property type="molecule type" value="Genomic_DNA"/>
</dbReference>
<evidence type="ECO:0000313" key="3">
    <source>
        <dbReference type="EMBL" id="PWJ09792.1"/>
    </source>
</evidence>
<feature type="transmembrane region" description="Helical" evidence="1">
    <location>
        <begin position="12"/>
        <end position="34"/>
    </location>
</feature>
<feature type="transmembrane region" description="Helical" evidence="1">
    <location>
        <begin position="121"/>
        <end position="144"/>
    </location>
</feature>
<dbReference type="EMBL" id="QGDJ01000029">
    <property type="protein sequence ID" value="PWJ09792.1"/>
    <property type="molecule type" value="Genomic_DNA"/>
</dbReference>
<evidence type="ECO:0000256" key="1">
    <source>
        <dbReference type="SAM" id="Phobius"/>
    </source>
</evidence>